<dbReference type="InterPro" id="IPR036291">
    <property type="entry name" value="NAD(P)-bd_dom_sf"/>
</dbReference>
<keyword evidence="3" id="KW-1185">Reference proteome</keyword>
<dbReference type="InParanoid" id="W2RJY6"/>
<dbReference type="eggNOG" id="KOG1208">
    <property type="taxonomic scope" value="Eukaryota"/>
</dbReference>
<evidence type="ECO:0000313" key="3">
    <source>
        <dbReference type="Proteomes" id="UP000030752"/>
    </source>
</evidence>
<protein>
    <submittedName>
        <fullName evidence="2">Uncharacterized protein</fullName>
    </submittedName>
</protein>
<dbReference type="GeneID" id="19976403"/>
<dbReference type="RefSeq" id="XP_008721604.1">
    <property type="nucleotide sequence ID" value="XM_008723382.1"/>
</dbReference>
<dbReference type="OrthoDB" id="191139at2759"/>
<proteinExistence type="predicted"/>
<gene>
    <name evidence="2" type="ORF">HMPREF1541_09064</name>
</gene>
<name>W2RJY6_CYPE1</name>
<dbReference type="GO" id="GO:0016491">
    <property type="term" value="F:oxidoreductase activity"/>
    <property type="evidence" value="ECO:0007669"/>
    <property type="project" value="UniProtKB-KW"/>
</dbReference>
<dbReference type="InterPro" id="IPR002347">
    <property type="entry name" value="SDR_fam"/>
</dbReference>
<dbReference type="SUPFAM" id="SSF51735">
    <property type="entry name" value="NAD(P)-binding Rossmann-fold domains"/>
    <property type="match status" value="1"/>
</dbReference>
<sequence>MASKDLAPLTASWTRIYLTSQIRHNKIPAPTPGTTLHSKAAIVTGANTGIGYECARQLLSLKVSHLIITSRDQQRATDAASKLRAEYSTATIDAWVLDMCSYESIQGFAKKANGQLPKLDIVILNAGCSKLNFNLINHTGHEENLQVNYLSTMLLTVLLLPIMRARASPDRPGRISIVTSGTVLSAKFANRSSVPLLKSFDDPKTGLSGLESYATSKLLGHMFVYKLVDYVSRDDVVINLVDPGGTKGTSLGRDLPKIVQTIVLPVAGSISRTVEDAAHIYLNAAVSRGKESHGCFIMDAEIRPFPPLLYTDEGKGVMQRLWEETLDELQFADAGGIIKSMQK</sequence>
<organism evidence="2 3">
    <name type="scientific">Cyphellophora europaea (strain CBS 101466)</name>
    <name type="common">Phialophora europaea</name>
    <dbReference type="NCBI Taxonomy" id="1220924"/>
    <lineage>
        <taxon>Eukaryota</taxon>
        <taxon>Fungi</taxon>
        <taxon>Dikarya</taxon>
        <taxon>Ascomycota</taxon>
        <taxon>Pezizomycotina</taxon>
        <taxon>Eurotiomycetes</taxon>
        <taxon>Chaetothyriomycetidae</taxon>
        <taxon>Chaetothyriales</taxon>
        <taxon>Cyphellophoraceae</taxon>
        <taxon>Cyphellophora</taxon>
    </lineage>
</organism>
<dbReference type="PANTHER" id="PTHR43157">
    <property type="entry name" value="PHOSPHATIDYLINOSITOL-GLYCAN BIOSYNTHESIS CLASS F PROTEIN-RELATED"/>
    <property type="match status" value="1"/>
</dbReference>
<dbReference type="AlphaFoldDB" id="W2RJY6"/>
<dbReference type="Pfam" id="PF00106">
    <property type="entry name" value="adh_short"/>
    <property type="match status" value="1"/>
</dbReference>
<dbReference type="Gene3D" id="3.40.50.720">
    <property type="entry name" value="NAD(P)-binding Rossmann-like Domain"/>
    <property type="match status" value="1"/>
</dbReference>
<dbReference type="PANTHER" id="PTHR43157:SF35">
    <property type="entry name" value="DEHYDROGENASE_REDUCTASE FAMILY PROTEIN, PUTATIVE-RELATED"/>
    <property type="match status" value="1"/>
</dbReference>
<dbReference type="STRING" id="1220924.W2RJY6"/>
<dbReference type="Proteomes" id="UP000030752">
    <property type="component" value="Unassembled WGS sequence"/>
</dbReference>
<accession>W2RJY6</accession>
<evidence type="ECO:0000256" key="1">
    <source>
        <dbReference type="ARBA" id="ARBA00023002"/>
    </source>
</evidence>
<reference evidence="2 3" key="1">
    <citation type="submission" date="2013-03" db="EMBL/GenBank/DDBJ databases">
        <title>The Genome Sequence of Phialophora europaea CBS 101466.</title>
        <authorList>
            <consortium name="The Broad Institute Genomics Platform"/>
            <person name="Cuomo C."/>
            <person name="de Hoog S."/>
            <person name="Gorbushina A."/>
            <person name="Walker B."/>
            <person name="Young S.K."/>
            <person name="Zeng Q."/>
            <person name="Gargeya S."/>
            <person name="Fitzgerald M."/>
            <person name="Haas B."/>
            <person name="Abouelleil A."/>
            <person name="Allen A.W."/>
            <person name="Alvarado L."/>
            <person name="Arachchi H.M."/>
            <person name="Berlin A.M."/>
            <person name="Chapman S.B."/>
            <person name="Gainer-Dewar J."/>
            <person name="Goldberg J."/>
            <person name="Griggs A."/>
            <person name="Gujja S."/>
            <person name="Hansen M."/>
            <person name="Howarth C."/>
            <person name="Imamovic A."/>
            <person name="Ireland A."/>
            <person name="Larimer J."/>
            <person name="McCowan C."/>
            <person name="Murphy C."/>
            <person name="Pearson M."/>
            <person name="Poon T.W."/>
            <person name="Priest M."/>
            <person name="Roberts A."/>
            <person name="Saif S."/>
            <person name="Shea T."/>
            <person name="Sisk P."/>
            <person name="Sykes S."/>
            <person name="Wortman J."/>
            <person name="Nusbaum C."/>
            <person name="Birren B."/>
        </authorList>
    </citation>
    <scope>NUCLEOTIDE SEQUENCE [LARGE SCALE GENOMIC DNA]</scope>
    <source>
        <strain evidence="2 3">CBS 101466</strain>
    </source>
</reference>
<dbReference type="VEuPathDB" id="FungiDB:HMPREF1541_09064"/>
<dbReference type="HOGENOM" id="CLU_010194_44_4_1"/>
<keyword evidence="1" id="KW-0560">Oxidoreductase</keyword>
<dbReference type="EMBL" id="KB822725">
    <property type="protein sequence ID" value="ETN36786.1"/>
    <property type="molecule type" value="Genomic_DNA"/>
</dbReference>
<evidence type="ECO:0000313" key="2">
    <source>
        <dbReference type="EMBL" id="ETN36786.1"/>
    </source>
</evidence>
<dbReference type="PRINTS" id="PR00081">
    <property type="entry name" value="GDHRDH"/>
</dbReference>